<sequence length="143" mass="16920">MRWRRSRARAAPGHRRRPRRSPGRSERRGSPSRYPQTRPQPYPPGDPRIYQRPTCPMPRPVSNENRWEYLKRVVSVQNQCRIRNPCTRCPLRKSHERCVFDFDTLMTRLALLEGKLKDMAKLEARLKIHVSLLMSIQSNANCE</sequence>
<evidence type="ECO:0000313" key="3">
    <source>
        <dbReference type="Proteomes" id="UP000283509"/>
    </source>
</evidence>
<reference evidence="2 3" key="1">
    <citation type="submission" date="2018-04" db="EMBL/GenBank/DDBJ databases">
        <authorList>
            <person name="Zhang X."/>
            <person name="Yuan J."/>
            <person name="Li F."/>
            <person name="Xiang J."/>
        </authorList>
    </citation>
    <scope>NUCLEOTIDE SEQUENCE [LARGE SCALE GENOMIC DNA]</scope>
    <source>
        <tissue evidence="2">Muscle</tissue>
    </source>
</reference>
<dbReference type="AlphaFoldDB" id="A0A423T1F8"/>
<feature type="compositionally biased region" description="Basic residues" evidence="1">
    <location>
        <begin position="1"/>
        <end position="22"/>
    </location>
</feature>
<keyword evidence="3" id="KW-1185">Reference proteome</keyword>
<evidence type="ECO:0000313" key="2">
    <source>
        <dbReference type="EMBL" id="ROT70382.1"/>
    </source>
</evidence>
<organism evidence="2 3">
    <name type="scientific">Penaeus vannamei</name>
    <name type="common">Whiteleg shrimp</name>
    <name type="synonym">Litopenaeus vannamei</name>
    <dbReference type="NCBI Taxonomy" id="6689"/>
    <lineage>
        <taxon>Eukaryota</taxon>
        <taxon>Metazoa</taxon>
        <taxon>Ecdysozoa</taxon>
        <taxon>Arthropoda</taxon>
        <taxon>Crustacea</taxon>
        <taxon>Multicrustacea</taxon>
        <taxon>Malacostraca</taxon>
        <taxon>Eumalacostraca</taxon>
        <taxon>Eucarida</taxon>
        <taxon>Decapoda</taxon>
        <taxon>Dendrobranchiata</taxon>
        <taxon>Penaeoidea</taxon>
        <taxon>Penaeidae</taxon>
        <taxon>Penaeus</taxon>
    </lineage>
</organism>
<dbReference type="Proteomes" id="UP000283509">
    <property type="component" value="Unassembled WGS sequence"/>
</dbReference>
<proteinExistence type="predicted"/>
<reference evidence="2 3" key="2">
    <citation type="submission" date="2019-01" db="EMBL/GenBank/DDBJ databases">
        <title>The decoding of complex shrimp genome reveals the adaptation for benthos swimmer, frequently molting mechanism and breeding impact on genome.</title>
        <authorList>
            <person name="Sun Y."/>
            <person name="Gao Y."/>
            <person name="Yu Y."/>
        </authorList>
    </citation>
    <scope>NUCLEOTIDE SEQUENCE [LARGE SCALE GENOMIC DNA]</scope>
    <source>
        <tissue evidence="2">Muscle</tissue>
    </source>
</reference>
<comment type="caution">
    <text evidence="2">The sequence shown here is derived from an EMBL/GenBank/DDBJ whole genome shotgun (WGS) entry which is preliminary data.</text>
</comment>
<feature type="region of interest" description="Disordered" evidence="1">
    <location>
        <begin position="1"/>
        <end position="58"/>
    </location>
</feature>
<name>A0A423T1F8_PENVA</name>
<dbReference type="EMBL" id="QCYY01002435">
    <property type="protein sequence ID" value="ROT70382.1"/>
    <property type="molecule type" value="Genomic_DNA"/>
</dbReference>
<gene>
    <name evidence="2" type="ORF">C7M84_011341</name>
</gene>
<dbReference type="OrthoDB" id="6377893at2759"/>
<accession>A0A423T1F8</accession>
<protein>
    <submittedName>
        <fullName evidence="2">Uncharacterized protein</fullName>
    </submittedName>
</protein>
<evidence type="ECO:0000256" key="1">
    <source>
        <dbReference type="SAM" id="MobiDB-lite"/>
    </source>
</evidence>